<feature type="transmembrane region" description="Helical" evidence="2">
    <location>
        <begin position="77"/>
        <end position="103"/>
    </location>
</feature>
<feature type="region of interest" description="Disordered" evidence="1">
    <location>
        <begin position="400"/>
        <end position="424"/>
    </location>
</feature>
<protein>
    <submittedName>
        <fullName evidence="3">Predicted membrane protein</fullName>
    </submittedName>
</protein>
<dbReference type="OrthoDB" id="2955631at2"/>
<keyword evidence="2" id="KW-0812">Transmembrane</keyword>
<dbReference type="AlphaFoldDB" id="A0A1G8RXN6"/>
<keyword evidence="2" id="KW-1133">Transmembrane helix</keyword>
<keyword evidence="4" id="KW-1185">Reference proteome</keyword>
<dbReference type="Proteomes" id="UP000199382">
    <property type="component" value="Unassembled WGS sequence"/>
</dbReference>
<gene>
    <name evidence="3" type="ORF">SAMN04488026_10149</name>
</gene>
<feature type="transmembrane region" description="Helical" evidence="2">
    <location>
        <begin position="155"/>
        <end position="175"/>
    </location>
</feature>
<dbReference type="STRING" id="571298.SAMN04488026_10149"/>
<keyword evidence="2" id="KW-0472">Membrane</keyword>
<reference evidence="3 4" key="1">
    <citation type="submission" date="2016-10" db="EMBL/GenBank/DDBJ databases">
        <authorList>
            <person name="de Groot N.N."/>
        </authorList>
    </citation>
    <scope>NUCLEOTIDE SEQUENCE [LARGE SCALE GENOMIC DNA]</scope>
    <source>
        <strain evidence="3 4">DSM 25294</strain>
    </source>
</reference>
<organism evidence="3 4">
    <name type="scientific">Aliiruegeria lutimaris</name>
    <dbReference type="NCBI Taxonomy" id="571298"/>
    <lineage>
        <taxon>Bacteria</taxon>
        <taxon>Pseudomonadati</taxon>
        <taxon>Pseudomonadota</taxon>
        <taxon>Alphaproteobacteria</taxon>
        <taxon>Rhodobacterales</taxon>
        <taxon>Roseobacteraceae</taxon>
        <taxon>Aliiruegeria</taxon>
    </lineage>
</organism>
<name>A0A1G8RXN6_9RHOB</name>
<dbReference type="EMBL" id="FNEK01000014">
    <property type="protein sequence ID" value="SDJ21713.1"/>
    <property type="molecule type" value="Genomic_DNA"/>
</dbReference>
<dbReference type="Pfam" id="PF10011">
    <property type="entry name" value="DUF2254"/>
    <property type="match status" value="1"/>
</dbReference>
<sequence length="424" mass="45603">MTGGQSRPRQTLTGSRAWLAKLIGDLRASYWFIPGLCLIAAHLVATLTLQADRAYPELVSALPSAFSQTQVEGARGLLTLMASSVIGVAGVMFSMTMVAVSFASGNFGPRLIGNFMRDRCTQWSLGILIGTFAYCLQILRAVHAGGDAEAFLPNLSLNAALWLTLISMGVMIYFVHHVPETINVSNIASALGRRLEAGIRAEIDAGPPEPAAVTPTGAPDAQPCLRRSGYVQTLDADRLQQLAESEDWHILLRAEPGDFVTAEMPVLEVYVTARESALDEKDEAALIACFAVGDERTEDQNPSFLVDQLVEMIARAMSSGVNDPFTACDCLNRLYAALDVALIYKGGVHSVERGPMGQKQLTFPALLKRSFGASLPYVKTDRMACEHAASLVARLRPSARNEGEAEALDQLSRKLAGADPHSGQ</sequence>
<feature type="transmembrane region" description="Helical" evidence="2">
    <location>
        <begin position="123"/>
        <end position="143"/>
    </location>
</feature>
<dbReference type="RefSeq" id="WP_093153553.1">
    <property type="nucleotide sequence ID" value="NZ_FNEK01000014.1"/>
</dbReference>
<dbReference type="InterPro" id="IPR018723">
    <property type="entry name" value="DUF2254_membrane"/>
</dbReference>
<evidence type="ECO:0000256" key="2">
    <source>
        <dbReference type="SAM" id="Phobius"/>
    </source>
</evidence>
<evidence type="ECO:0000313" key="3">
    <source>
        <dbReference type="EMBL" id="SDJ21713.1"/>
    </source>
</evidence>
<evidence type="ECO:0000313" key="4">
    <source>
        <dbReference type="Proteomes" id="UP000199382"/>
    </source>
</evidence>
<evidence type="ECO:0000256" key="1">
    <source>
        <dbReference type="SAM" id="MobiDB-lite"/>
    </source>
</evidence>
<feature type="transmembrane region" description="Helical" evidence="2">
    <location>
        <begin position="28"/>
        <end position="49"/>
    </location>
</feature>
<accession>A0A1G8RXN6</accession>
<proteinExistence type="predicted"/>